<dbReference type="Proteomes" id="UP000031521">
    <property type="component" value="Chromosome"/>
</dbReference>
<evidence type="ECO:0000313" key="2">
    <source>
        <dbReference type="EMBL" id="AJE46279.1"/>
    </source>
</evidence>
<evidence type="ECO:0000313" key="3">
    <source>
        <dbReference type="Proteomes" id="UP000031521"/>
    </source>
</evidence>
<keyword evidence="1" id="KW-1133">Transmembrane helix</keyword>
<protein>
    <recommendedName>
        <fullName evidence="4">Glyceraldehyde-3-phosphate dehydrogenase</fullName>
    </recommendedName>
</protein>
<proteinExistence type="predicted"/>
<dbReference type="RefSeq" id="WP_043869189.1">
    <property type="nucleotide sequence ID" value="NZ_CP004393.1"/>
</dbReference>
<keyword evidence="1" id="KW-0812">Transmembrane</keyword>
<gene>
    <name evidence="2" type="ORF">P73_1564</name>
</gene>
<name>A0A0B5DT96_9RHOB</name>
<evidence type="ECO:0000256" key="1">
    <source>
        <dbReference type="SAM" id="Phobius"/>
    </source>
</evidence>
<keyword evidence="1" id="KW-0472">Membrane</keyword>
<sequence>MTNQIAVGIGILVVILLGLDFGLNGGDGSLFLTRKFLDLLRWVAFWR</sequence>
<feature type="transmembrane region" description="Helical" evidence="1">
    <location>
        <begin position="6"/>
        <end position="26"/>
    </location>
</feature>
<dbReference type="HOGENOM" id="CLU_205353_0_0_5"/>
<dbReference type="KEGG" id="cid:P73_1564"/>
<accession>A0A0B5DT96</accession>
<reference evidence="2 3" key="1">
    <citation type="journal article" date="2014" name="Int. J. Syst. Evol. Microbiol.">
        <title>Celeribacter indicus sp. nov., a polycyclic aromatic hydrocarbon-degrading bacterium from deep-sea sediment and reclassification of Huaishuia halophila as Celeribacter halophilus comb. nov.</title>
        <authorList>
            <person name="Lai Q."/>
            <person name="Cao J."/>
            <person name="Yuan J."/>
            <person name="Li F."/>
            <person name="Shao Z."/>
        </authorList>
    </citation>
    <scope>NUCLEOTIDE SEQUENCE [LARGE SCALE GENOMIC DNA]</scope>
    <source>
        <strain evidence="2">P73</strain>
    </source>
</reference>
<organism evidence="2 3">
    <name type="scientific">Celeribacter indicus</name>
    <dbReference type="NCBI Taxonomy" id="1208324"/>
    <lineage>
        <taxon>Bacteria</taxon>
        <taxon>Pseudomonadati</taxon>
        <taxon>Pseudomonadota</taxon>
        <taxon>Alphaproteobacteria</taxon>
        <taxon>Rhodobacterales</taxon>
        <taxon>Roseobacteraceae</taxon>
        <taxon>Celeribacter</taxon>
    </lineage>
</organism>
<dbReference type="EMBL" id="CP004393">
    <property type="protein sequence ID" value="AJE46279.1"/>
    <property type="molecule type" value="Genomic_DNA"/>
</dbReference>
<keyword evidence="3" id="KW-1185">Reference proteome</keyword>
<evidence type="ECO:0008006" key="4">
    <source>
        <dbReference type="Google" id="ProtNLM"/>
    </source>
</evidence>
<dbReference type="AlphaFoldDB" id="A0A0B5DT96"/>
<dbReference type="STRING" id="1208324.P73_1564"/>